<dbReference type="SUPFAM" id="SSF47616">
    <property type="entry name" value="GST C-terminal domain-like"/>
    <property type="match status" value="1"/>
</dbReference>
<comment type="caution">
    <text evidence="3">The sequence shown here is derived from an EMBL/GenBank/DDBJ whole genome shotgun (WGS) entry which is preliminary data.</text>
</comment>
<protein>
    <submittedName>
        <fullName evidence="3">Uncharacterized protein</fullName>
    </submittedName>
</protein>
<proteinExistence type="predicted"/>
<dbReference type="InterPro" id="IPR036249">
    <property type="entry name" value="Thioredoxin-like_sf"/>
</dbReference>
<dbReference type="InterPro" id="IPR004045">
    <property type="entry name" value="Glutathione_S-Trfase_N"/>
</dbReference>
<sequence>MEVVGLIQRWRDQVRTLNDHRPAVLDAISEPPPLFDGTTRLYITYTCPHAQRVWILRNYKVPSLEHNGKVIGESLDLLKYVDSNFEGPTFHLNDPAKKEFVEELTIYSDTFIKILFASFKGDTVKEAGPCFDYLENALHKFNDGPFLLGHEFNMVDIVYITFVEKSQDFLSAVWNYDITAGRPKLARWIEEINKIDAYKSTKTDPKVTVEFFTLRIEHTSTVPLDFNK</sequence>
<dbReference type="Pfam" id="PF16865">
    <property type="entry name" value="GST_C_5"/>
    <property type="match status" value="1"/>
</dbReference>
<evidence type="ECO:0000313" key="4">
    <source>
        <dbReference type="Proteomes" id="UP001459277"/>
    </source>
</evidence>
<dbReference type="Gene3D" id="3.40.30.10">
    <property type="entry name" value="Glutaredoxin"/>
    <property type="match status" value="2"/>
</dbReference>
<dbReference type="InterPro" id="IPR036282">
    <property type="entry name" value="Glutathione-S-Trfase_C_sf"/>
</dbReference>
<dbReference type="SUPFAM" id="SSF52833">
    <property type="entry name" value="Thioredoxin-like"/>
    <property type="match status" value="1"/>
</dbReference>
<dbReference type="GO" id="GO:0004364">
    <property type="term" value="F:glutathione transferase activity"/>
    <property type="evidence" value="ECO:0007669"/>
    <property type="project" value="InterPro"/>
</dbReference>
<feature type="domain" description="GST N-terminal" evidence="1">
    <location>
        <begin position="58"/>
        <end position="88"/>
    </location>
</feature>
<organism evidence="3 4">
    <name type="scientific">Lithocarpus litseifolius</name>
    <dbReference type="NCBI Taxonomy" id="425828"/>
    <lineage>
        <taxon>Eukaryota</taxon>
        <taxon>Viridiplantae</taxon>
        <taxon>Streptophyta</taxon>
        <taxon>Embryophyta</taxon>
        <taxon>Tracheophyta</taxon>
        <taxon>Spermatophyta</taxon>
        <taxon>Magnoliopsida</taxon>
        <taxon>eudicotyledons</taxon>
        <taxon>Gunneridae</taxon>
        <taxon>Pentapetalae</taxon>
        <taxon>rosids</taxon>
        <taxon>fabids</taxon>
        <taxon>Fagales</taxon>
        <taxon>Fagaceae</taxon>
        <taxon>Lithocarpus</taxon>
    </lineage>
</organism>
<feature type="domain" description="Glutathione S-transferase C-terminal" evidence="2">
    <location>
        <begin position="100"/>
        <end position="188"/>
    </location>
</feature>
<dbReference type="Gene3D" id="1.20.1050.10">
    <property type="match status" value="1"/>
</dbReference>
<evidence type="ECO:0000313" key="3">
    <source>
        <dbReference type="EMBL" id="KAK9985414.1"/>
    </source>
</evidence>
<name>A0AAW2BKT7_9ROSI</name>
<gene>
    <name evidence="3" type="ORF">SO802_030365</name>
</gene>
<dbReference type="AlphaFoldDB" id="A0AAW2BKT7"/>
<dbReference type="InterPro" id="IPR041695">
    <property type="entry name" value="GST_C_5"/>
</dbReference>
<dbReference type="Pfam" id="PF13417">
    <property type="entry name" value="GST_N_3"/>
    <property type="match status" value="1"/>
</dbReference>
<reference evidence="3 4" key="1">
    <citation type="submission" date="2024-01" db="EMBL/GenBank/DDBJ databases">
        <title>A telomere-to-telomere, gap-free genome of sweet tea (Lithocarpus litseifolius).</title>
        <authorList>
            <person name="Zhou J."/>
        </authorList>
    </citation>
    <scope>NUCLEOTIDE SEQUENCE [LARGE SCALE GENOMIC DNA]</scope>
    <source>
        <strain evidence="3">Zhou-2022a</strain>
        <tissue evidence="3">Leaf</tissue>
    </source>
</reference>
<dbReference type="Proteomes" id="UP001459277">
    <property type="component" value="Unassembled WGS sequence"/>
</dbReference>
<accession>A0AAW2BKT7</accession>
<dbReference type="EMBL" id="JAZDWU010000011">
    <property type="protein sequence ID" value="KAK9985414.1"/>
    <property type="molecule type" value="Genomic_DNA"/>
</dbReference>
<dbReference type="PANTHER" id="PTHR44328:SF6">
    <property type="entry name" value="GLUTATHIONE S-TRANSFERASE L1-RELATED"/>
    <property type="match status" value="1"/>
</dbReference>
<evidence type="ECO:0000259" key="2">
    <source>
        <dbReference type="Pfam" id="PF16865"/>
    </source>
</evidence>
<dbReference type="InterPro" id="IPR044629">
    <property type="entry name" value="GSTL1/2/3"/>
</dbReference>
<keyword evidence="4" id="KW-1185">Reference proteome</keyword>
<dbReference type="PANTHER" id="PTHR44328">
    <property type="entry name" value="GLUTATHIONE S-TRANSFERASE L1"/>
    <property type="match status" value="1"/>
</dbReference>
<evidence type="ECO:0000259" key="1">
    <source>
        <dbReference type="Pfam" id="PF13417"/>
    </source>
</evidence>